<evidence type="ECO:0000313" key="2">
    <source>
        <dbReference type="EMBL" id="KKM16497.1"/>
    </source>
</evidence>
<feature type="region of interest" description="Disordered" evidence="1">
    <location>
        <begin position="106"/>
        <end position="157"/>
    </location>
</feature>
<dbReference type="EMBL" id="LAZR01014661">
    <property type="protein sequence ID" value="KKM16497.1"/>
    <property type="molecule type" value="Genomic_DNA"/>
</dbReference>
<gene>
    <name evidence="2" type="ORF">LCGC14_1685170</name>
</gene>
<feature type="compositionally biased region" description="Basic and acidic residues" evidence="1">
    <location>
        <begin position="124"/>
        <end position="139"/>
    </location>
</feature>
<reference evidence="2" key="1">
    <citation type="journal article" date="2015" name="Nature">
        <title>Complex archaea that bridge the gap between prokaryotes and eukaryotes.</title>
        <authorList>
            <person name="Spang A."/>
            <person name="Saw J.H."/>
            <person name="Jorgensen S.L."/>
            <person name="Zaremba-Niedzwiedzka K."/>
            <person name="Martijn J."/>
            <person name="Lind A.E."/>
            <person name="van Eijk R."/>
            <person name="Schleper C."/>
            <person name="Guy L."/>
            <person name="Ettema T.J."/>
        </authorList>
    </citation>
    <scope>NUCLEOTIDE SEQUENCE</scope>
</reference>
<organism evidence="2">
    <name type="scientific">marine sediment metagenome</name>
    <dbReference type="NCBI Taxonomy" id="412755"/>
    <lineage>
        <taxon>unclassified sequences</taxon>
        <taxon>metagenomes</taxon>
        <taxon>ecological metagenomes</taxon>
    </lineage>
</organism>
<evidence type="ECO:0000256" key="1">
    <source>
        <dbReference type="SAM" id="MobiDB-lite"/>
    </source>
</evidence>
<protein>
    <submittedName>
        <fullName evidence="2">Uncharacterized protein</fullName>
    </submittedName>
</protein>
<sequence length="266" mass="30822">MTDINNDLQRIFRAETQTEKFYFTTRRMTAQDSDLSWEARGMLWYLLSKPIDWEVRIKDLQQQCGRDRVYTIITELREKGYMHYIQQRDADGKMTDAFYRVFEEPQPLTPLPDTASPDTANPEHTNKREKQIREKEQGKAHALPASSTPVTTEPEKKKPLSANKLFVAAYLDLLKMELCDGNRKKITDNAARLWKKGKGYSIADLQTFDRWWSCDDNAYRNAVPPGIHQINERLHWVVTEWAPAQVKASAIVPLTVTDAFELLEGN</sequence>
<proteinExistence type="predicted"/>
<accession>A0A0F9HMV6</accession>
<comment type="caution">
    <text evidence="2">The sequence shown here is derived from an EMBL/GenBank/DDBJ whole genome shotgun (WGS) entry which is preliminary data.</text>
</comment>
<name>A0A0F9HMV6_9ZZZZ</name>
<dbReference type="AlphaFoldDB" id="A0A0F9HMV6"/>